<dbReference type="AlphaFoldDB" id="A0A6H3NSQ7"/>
<proteinExistence type="predicted"/>
<dbReference type="EMBL" id="RQHU01000019">
    <property type="protein sequence ID" value="TGN12630.1"/>
    <property type="molecule type" value="Genomic_DNA"/>
</dbReference>
<gene>
    <name evidence="1" type="ORF">EHR08_14820</name>
</gene>
<dbReference type="PANTHER" id="PTHR10151:SF120">
    <property type="entry name" value="BIS(5'-ADENOSYL)-TRIPHOSPHATASE"/>
    <property type="match status" value="1"/>
</dbReference>
<accession>A0A6H3NSQ7</accession>
<organism evidence="1 2">
    <name type="scientific">Leptospira bandrabouensis</name>
    <dbReference type="NCBI Taxonomy" id="2484903"/>
    <lineage>
        <taxon>Bacteria</taxon>
        <taxon>Pseudomonadati</taxon>
        <taxon>Spirochaetota</taxon>
        <taxon>Spirochaetia</taxon>
        <taxon>Leptospirales</taxon>
        <taxon>Leptospiraceae</taxon>
        <taxon>Leptospira</taxon>
    </lineage>
</organism>
<dbReference type="SUPFAM" id="SSF53649">
    <property type="entry name" value="Alkaline phosphatase-like"/>
    <property type="match status" value="1"/>
</dbReference>
<dbReference type="InterPro" id="IPR002591">
    <property type="entry name" value="Phosphodiest/P_Trfase"/>
</dbReference>
<name>A0A6H3NSQ7_9LEPT</name>
<reference evidence="1" key="1">
    <citation type="journal article" date="2019" name="PLoS Negl. Trop. Dis.">
        <title>Revisiting the worldwide diversity of Leptospira species in the environment.</title>
        <authorList>
            <person name="Vincent A.T."/>
            <person name="Schiettekatte O."/>
            <person name="Bourhy P."/>
            <person name="Veyrier F.J."/>
            <person name="Picardeau M."/>
        </authorList>
    </citation>
    <scope>NUCLEOTIDE SEQUENCE [LARGE SCALE GENOMIC DNA]</scope>
    <source>
        <strain evidence="1">201601109</strain>
    </source>
</reference>
<dbReference type="PANTHER" id="PTHR10151">
    <property type="entry name" value="ECTONUCLEOTIDE PYROPHOSPHATASE/PHOSPHODIESTERASE"/>
    <property type="match status" value="1"/>
</dbReference>
<evidence type="ECO:0000313" key="1">
    <source>
        <dbReference type="EMBL" id="TGN12630.1"/>
    </source>
</evidence>
<dbReference type="InterPro" id="IPR017850">
    <property type="entry name" value="Alkaline_phosphatase_core_sf"/>
</dbReference>
<dbReference type="CDD" id="cd16018">
    <property type="entry name" value="Enpp"/>
    <property type="match status" value="1"/>
</dbReference>
<keyword evidence="2" id="KW-1185">Reference proteome</keyword>
<dbReference type="RefSeq" id="WP_135744196.1">
    <property type="nucleotide sequence ID" value="NZ_RQHT01000012.1"/>
</dbReference>
<dbReference type="GO" id="GO:0016787">
    <property type="term" value="F:hydrolase activity"/>
    <property type="evidence" value="ECO:0007669"/>
    <property type="project" value="UniProtKB-ARBA"/>
</dbReference>
<sequence>MRKNQTFENFFYRLGKFDLYKSFFSKNDRYKFSSISRISLKVSIHFPILTRFVTPLAILCFCFSIISIDAKPTKSLAKEKGKSVKIRQTIVLSIDGFPAYYWTDPRYHSYFPHLSELFLKFGVFEIETINPSVTYPAHTSMVTGKDPGEHGIYNNTLSDPFEKNDGGWMWYAEDILVPTLWDLAKENHKTTANVFWPVTVGAGIDWNLPQYWRKKIPEDDKLLRVLSTKNLHKEAELAVGTPLNDVSKDEVKLNTAAWLFQKKKPDLMFVYTTDLDTNHHGFGPGSEKALSRLVEIDKAIFLFLKSVGAFTPKGPAVVIVSDHGFHSAEAVCAPNVLLKQKGYINDDTGTFQLTFKSSGGSAILLPGTNVNVSTEEMNFIVSEVLTACPGAEWVPVSTNEKLGGVTNSTTESEENRILPKKIHPQALGMFRTKGPLFFSGTRKGEVYTKSQSKIHVHGYWNQNPEMKTIGFVYDPTGKKHQFHSVKDVFFIVKDMLGLKERKSKGPSFPTKP</sequence>
<dbReference type="Proteomes" id="UP000297649">
    <property type="component" value="Unassembled WGS sequence"/>
</dbReference>
<protein>
    <submittedName>
        <fullName evidence="1">Alkaline phosphatase family protein</fullName>
    </submittedName>
</protein>
<dbReference type="Gene3D" id="3.40.720.10">
    <property type="entry name" value="Alkaline Phosphatase, subunit A"/>
    <property type="match status" value="1"/>
</dbReference>
<evidence type="ECO:0000313" key="2">
    <source>
        <dbReference type="Proteomes" id="UP000297649"/>
    </source>
</evidence>
<dbReference type="OrthoDB" id="9779418at2"/>
<comment type="caution">
    <text evidence="1">The sequence shown here is derived from an EMBL/GenBank/DDBJ whole genome shotgun (WGS) entry which is preliminary data.</text>
</comment>
<dbReference type="Pfam" id="PF01663">
    <property type="entry name" value="Phosphodiest"/>
    <property type="match status" value="1"/>
</dbReference>